<sequence>MDTSRGRSVQSSTSTTNNQNIEPVVDTCPAYILRSCHPIRRFRCSHRVFVPASLYRSVVLVELREVLVDCPIVRHVEDVLLPFLIRGGLGQADLGREGETGKVFGGCGHGDLGSYVPGDPFDSPELDFSTFSLGLTPLCSHIQVDRTDHTRPSLGIVGYSFQASSPPKGTVSSSFQAFPLLGAADEHNDEQKDYMTPAQQLWFGHHVGFISRLQEKRVVLISLDWLKNGNETHYLWTIRPNIAKEGIHILVEFIPIQPQTISISHDTNTINIPEHVTIITQMVSNEPSMLYPTVDEDDDENDHSNGDYAVSGSSKQATKCVFKIYFKINTVPCCRRSRDICLKHHPRSASIISNGLENGSRTDTYVPEIYSRQTYKRTYQANFHPVLSENFWRDVPFNSTFYLPNMKKKRGRKQDKRF</sequence>
<dbReference type="EMBL" id="CM044706">
    <property type="protein sequence ID" value="KAI5659144.1"/>
    <property type="molecule type" value="Genomic_DNA"/>
</dbReference>
<reference evidence="2" key="1">
    <citation type="journal article" date="2023" name="Nat. Plants">
        <title>Single-cell RNA sequencing provides a high-resolution roadmap for understanding the multicellular compartmentation of specialized metabolism.</title>
        <authorList>
            <person name="Sun S."/>
            <person name="Shen X."/>
            <person name="Li Y."/>
            <person name="Li Y."/>
            <person name="Wang S."/>
            <person name="Li R."/>
            <person name="Zhang H."/>
            <person name="Shen G."/>
            <person name="Guo B."/>
            <person name="Wei J."/>
            <person name="Xu J."/>
            <person name="St-Pierre B."/>
            <person name="Chen S."/>
            <person name="Sun C."/>
        </authorList>
    </citation>
    <scope>NUCLEOTIDE SEQUENCE [LARGE SCALE GENOMIC DNA]</scope>
</reference>
<keyword evidence="2" id="KW-1185">Reference proteome</keyword>
<name>A0ACC0AG49_CATRO</name>
<accession>A0ACC0AG49</accession>
<evidence type="ECO:0000313" key="1">
    <source>
        <dbReference type="EMBL" id="KAI5659144.1"/>
    </source>
</evidence>
<gene>
    <name evidence="1" type="ORF">M9H77_27937</name>
</gene>
<proteinExistence type="predicted"/>
<protein>
    <submittedName>
        <fullName evidence="1">Uncharacterized protein</fullName>
    </submittedName>
</protein>
<organism evidence="1 2">
    <name type="scientific">Catharanthus roseus</name>
    <name type="common">Madagascar periwinkle</name>
    <name type="synonym">Vinca rosea</name>
    <dbReference type="NCBI Taxonomy" id="4058"/>
    <lineage>
        <taxon>Eukaryota</taxon>
        <taxon>Viridiplantae</taxon>
        <taxon>Streptophyta</taxon>
        <taxon>Embryophyta</taxon>
        <taxon>Tracheophyta</taxon>
        <taxon>Spermatophyta</taxon>
        <taxon>Magnoliopsida</taxon>
        <taxon>eudicotyledons</taxon>
        <taxon>Gunneridae</taxon>
        <taxon>Pentapetalae</taxon>
        <taxon>asterids</taxon>
        <taxon>lamiids</taxon>
        <taxon>Gentianales</taxon>
        <taxon>Apocynaceae</taxon>
        <taxon>Rauvolfioideae</taxon>
        <taxon>Vinceae</taxon>
        <taxon>Catharanthinae</taxon>
        <taxon>Catharanthus</taxon>
    </lineage>
</organism>
<comment type="caution">
    <text evidence="1">The sequence shown here is derived from an EMBL/GenBank/DDBJ whole genome shotgun (WGS) entry which is preliminary data.</text>
</comment>
<evidence type="ECO:0000313" key="2">
    <source>
        <dbReference type="Proteomes" id="UP001060085"/>
    </source>
</evidence>
<dbReference type="Proteomes" id="UP001060085">
    <property type="component" value="Linkage Group LG06"/>
</dbReference>